<comment type="caution">
    <text evidence="1">The sequence shown here is derived from an EMBL/GenBank/DDBJ whole genome shotgun (WGS) entry which is preliminary data.</text>
</comment>
<gene>
    <name evidence="1" type="ORF">SDC9_171242</name>
</gene>
<accession>A0A645GDK5</accession>
<dbReference type="AlphaFoldDB" id="A0A645GDK5"/>
<dbReference type="EMBL" id="VSSQ01072470">
    <property type="protein sequence ID" value="MPN23849.1"/>
    <property type="molecule type" value="Genomic_DNA"/>
</dbReference>
<reference evidence="1" key="1">
    <citation type="submission" date="2019-08" db="EMBL/GenBank/DDBJ databases">
        <authorList>
            <person name="Kucharzyk K."/>
            <person name="Murdoch R.W."/>
            <person name="Higgins S."/>
            <person name="Loffler F."/>
        </authorList>
    </citation>
    <scope>NUCLEOTIDE SEQUENCE</scope>
</reference>
<evidence type="ECO:0000313" key="1">
    <source>
        <dbReference type="EMBL" id="MPN23849.1"/>
    </source>
</evidence>
<proteinExistence type="predicted"/>
<sequence length="39" mass="4644">MRRIIEYVPVEFRVAVPLRPLSYLAAHEEKFFAGMRDHV</sequence>
<protein>
    <submittedName>
        <fullName evidence="1">Uncharacterized protein</fullName>
    </submittedName>
</protein>
<name>A0A645GDK5_9ZZZZ</name>
<organism evidence="1">
    <name type="scientific">bioreactor metagenome</name>
    <dbReference type="NCBI Taxonomy" id="1076179"/>
    <lineage>
        <taxon>unclassified sequences</taxon>
        <taxon>metagenomes</taxon>
        <taxon>ecological metagenomes</taxon>
    </lineage>
</organism>